<dbReference type="GO" id="GO:0003676">
    <property type="term" value="F:nucleic acid binding"/>
    <property type="evidence" value="ECO:0007669"/>
    <property type="project" value="InterPro"/>
</dbReference>
<dbReference type="EnsemblBacteria" id="BAG04689">
    <property type="protein sequence ID" value="BAG04689"/>
    <property type="gene ID" value="MAE_48670"/>
</dbReference>
<proteinExistence type="predicted"/>
<protein>
    <submittedName>
        <fullName evidence="2">Transposase</fullName>
    </submittedName>
</protein>
<keyword evidence="3" id="KW-1185">Reference proteome</keyword>
<dbReference type="HOGENOM" id="CLU_056788_16_0_3"/>
<dbReference type="Gene3D" id="3.30.420.10">
    <property type="entry name" value="Ribonuclease H-like superfamily/Ribonuclease H"/>
    <property type="match status" value="1"/>
</dbReference>
<evidence type="ECO:0000313" key="3">
    <source>
        <dbReference type="Proteomes" id="UP000001510"/>
    </source>
</evidence>
<dbReference type="STRING" id="449447.MAE_48670"/>
<dbReference type="AlphaFoldDB" id="B0JVU6"/>
<reference evidence="2 3" key="1">
    <citation type="journal article" date="2007" name="DNA Res.">
        <title>Complete genomic structure of the bloom-forming toxic cyanobacterium Microcystis aeruginosa NIES-843.</title>
        <authorList>
            <person name="Kaneko T."/>
            <person name="Nakajima N."/>
            <person name="Okamoto S."/>
            <person name="Suzuki I."/>
            <person name="Tanabe Y."/>
            <person name="Tamaoki M."/>
            <person name="Nakamura Y."/>
            <person name="Kasai F."/>
            <person name="Watanabe A."/>
            <person name="Kawashima K."/>
            <person name="Kishida Y."/>
            <person name="Ono A."/>
            <person name="Shimizu Y."/>
            <person name="Takahashi C."/>
            <person name="Minami C."/>
            <person name="Fujishiro T."/>
            <person name="Kohara M."/>
            <person name="Katoh M."/>
            <person name="Nakazaki N."/>
            <person name="Nakayama S."/>
            <person name="Yamada M."/>
            <person name="Tabata S."/>
            <person name="Watanabe M.M."/>
        </authorList>
    </citation>
    <scope>NUCLEOTIDE SEQUENCE [LARGE SCALE GENOMIC DNA]</scope>
    <source>
        <strain evidence="3">NIES-843 / IAM M-247</strain>
    </source>
</reference>
<dbReference type="InterPro" id="IPR038717">
    <property type="entry name" value="Tc1-like_DDE_dom"/>
</dbReference>
<dbReference type="KEGG" id="mar:MAE_48670"/>
<dbReference type="Pfam" id="PF13358">
    <property type="entry name" value="DDE_3"/>
    <property type="match status" value="1"/>
</dbReference>
<feature type="domain" description="Tc1-like transposase DDE" evidence="1">
    <location>
        <begin position="3"/>
        <end position="66"/>
    </location>
</feature>
<dbReference type="eggNOG" id="COG3335">
    <property type="taxonomic scope" value="Bacteria"/>
</dbReference>
<name>B0JVU6_MICAN</name>
<sequence length="104" mass="12350">MIPITLVLDNARYQKCKIVKKLALSLSIELLYLPSYSPNLNLIERLWKFVKKKCLYGKYYENFSDFSSAIYECLNDANLKHKKELYSLLTLRFQKFNKSQIMNV</sequence>
<dbReference type="EMBL" id="AP009552">
    <property type="protein sequence ID" value="BAG04689.1"/>
    <property type="molecule type" value="Genomic_DNA"/>
</dbReference>
<evidence type="ECO:0000259" key="1">
    <source>
        <dbReference type="Pfam" id="PF13358"/>
    </source>
</evidence>
<organism evidence="2 3">
    <name type="scientific">Microcystis aeruginosa (strain NIES-843 / IAM M-2473)</name>
    <dbReference type="NCBI Taxonomy" id="449447"/>
    <lineage>
        <taxon>Bacteria</taxon>
        <taxon>Bacillati</taxon>
        <taxon>Cyanobacteriota</taxon>
        <taxon>Cyanophyceae</taxon>
        <taxon>Oscillatoriophycideae</taxon>
        <taxon>Chroococcales</taxon>
        <taxon>Microcystaceae</taxon>
        <taxon>Microcystis</taxon>
    </lineage>
</organism>
<dbReference type="Proteomes" id="UP000001510">
    <property type="component" value="Chromosome"/>
</dbReference>
<dbReference type="PaxDb" id="449447-MAE_48670"/>
<gene>
    <name evidence="2" type="ordered locus">MAE_48670</name>
</gene>
<accession>B0JVU6</accession>
<evidence type="ECO:0000313" key="2">
    <source>
        <dbReference type="EMBL" id="BAG04689.1"/>
    </source>
</evidence>
<dbReference type="InterPro" id="IPR036397">
    <property type="entry name" value="RNaseH_sf"/>
</dbReference>